<sequence length="132" mass="14983">MSAEQEITTTSTLKEKALSFLNLIVSGNVREAYERYIGPDFCHHNPYFRGDAESLMLAMKENAVQNPQKIFEVKLAIEEGDKVSVYSHIRQKPDDPGAAVVHIFRFENDKVVELWDIGQPLPENSPNENGMF</sequence>
<proteinExistence type="predicted"/>
<organism evidence="1 2">
    <name type="scientific">Fredinandcohnia salidurans</name>
    <dbReference type="NCBI Taxonomy" id="2595041"/>
    <lineage>
        <taxon>Bacteria</taxon>
        <taxon>Bacillati</taxon>
        <taxon>Bacillota</taxon>
        <taxon>Bacilli</taxon>
        <taxon>Bacillales</taxon>
        <taxon>Bacillaceae</taxon>
        <taxon>Fredinandcohnia</taxon>
    </lineage>
</organism>
<dbReference type="Gene3D" id="3.10.450.50">
    <property type="match status" value="1"/>
</dbReference>
<dbReference type="SUPFAM" id="SSF54427">
    <property type="entry name" value="NTF2-like"/>
    <property type="match status" value="1"/>
</dbReference>
<gene>
    <name evidence="1" type="ORF">ACFSFW_02130</name>
</gene>
<accession>A0ABW4MHK4</accession>
<protein>
    <submittedName>
        <fullName evidence="1">Nuclear transport factor 2 family protein</fullName>
    </submittedName>
</protein>
<dbReference type="InterPro" id="IPR032710">
    <property type="entry name" value="NTF2-like_dom_sf"/>
</dbReference>
<comment type="caution">
    <text evidence="1">The sequence shown here is derived from an EMBL/GenBank/DDBJ whole genome shotgun (WGS) entry which is preliminary data.</text>
</comment>
<reference evidence="2" key="1">
    <citation type="journal article" date="2019" name="Int. J. Syst. Evol. Microbiol.">
        <title>The Global Catalogue of Microorganisms (GCM) 10K type strain sequencing project: providing services to taxonomists for standard genome sequencing and annotation.</title>
        <authorList>
            <consortium name="The Broad Institute Genomics Platform"/>
            <consortium name="The Broad Institute Genome Sequencing Center for Infectious Disease"/>
            <person name="Wu L."/>
            <person name="Ma J."/>
        </authorList>
    </citation>
    <scope>NUCLEOTIDE SEQUENCE [LARGE SCALE GENOMIC DNA]</scope>
    <source>
        <strain evidence="2">CCUG 15531</strain>
    </source>
</reference>
<name>A0ABW4MHK4_9BACI</name>
<evidence type="ECO:0000313" key="2">
    <source>
        <dbReference type="Proteomes" id="UP001597227"/>
    </source>
</evidence>
<evidence type="ECO:0000313" key="1">
    <source>
        <dbReference type="EMBL" id="MFD1777479.1"/>
    </source>
</evidence>
<keyword evidence="2" id="KW-1185">Reference proteome</keyword>
<dbReference type="Proteomes" id="UP001597227">
    <property type="component" value="Unassembled WGS sequence"/>
</dbReference>
<dbReference type="RefSeq" id="WP_388034783.1">
    <property type="nucleotide sequence ID" value="NZ_JBHUEK010000004.1"/>
</dbReference>
<dbReference type="EMBL" id="JBHUEK010000004">
    <property type="protein sequence ID" value="MFD1777479.1"/>
    <property type="molecule type" value="Genomic_DNA"/>
</dbReference>